<reference evidence="3" key="1">
    <citation type="submission" date="2018-05" db="EMBL/GenBank/DDBJ databases">
        <authorList>
            <person name="Lanie J.A."/>
            <person name="Ng W.-L."/>
            <person name="Kazmierczak K.M."/>
            <person name="Andrzejewski T.M."/>
            <person name="Davidsen T.M."/>
            <person name="Wayne K.J."/>
            <person name="Tettelin H."/>
            <person name="Glass J.I."/>
            <person name="Rusch D."/>
            <person name="Podicherti R."/>
            <person name="Tsui H.-C.T."/>
            <person name="Winkler M.E."/>
        </authorList>
    </citation>
    <scope>NUCLEOTIDE SEQUENCE</scope>
</reference>
<dbReference type="SUPFAM" id="SSF47616">
    <property type="entry name" value="GST C-terminal domain-like"/>
    <property type="match status" value="1"/>
</dbReference>
<gene>
    <name evidence="3" type="ORF">METZ01_LOCUS339778</name>
</gene>
<accession>A0A382QN41</accession>
<evidence type="ECO:0000259" key="2">
    <source>
        <dbReference type="PROSITE" id="PS50405"/>
    </source>
</evidence>
<dbReference type="Pfam" id="PF00043">
    <property type="entry name" value="GST_C"/>
    <property type="match status" value="1"/>
</dbReference>
<dbReference type="Gene3D" id="1.20.1050.10">
    <property type="match status" value="1"/>
</dbReference>
<dbReference type="InterPro" id="IPR040079">
    <property type="entry name" value="Glutathione_S-Trfase"/>
</dbReference>
<dbReference type="InterPro" id="IPR036282">
    <property type="entry name" value="Glutathione-S-Trfase_C_sf"/>
</dbReference>
<dbReference type="InterPro" id="IPR050983">
    <property type="entry name" value="GST_Omega/HSP26"/>
</dbReference>
<dbReference type="PANTHER" id="PTHR43968:SF6">
    <property type="entry name" value="GLUTATHIONE S-TRANSFERASE OMEGA"/>
    <property type="match status" value="1"/>
</dbReference>
<dbReference type="SUPFAM" id="SSF52833">
    <property type="entry name" value="Thioredoxin-like"/>
    <property type="match status" value="1"/>
</dbReference>
<dbReference type="PANTHER" id="PTHR43968">
    <property type="match status" value="1"/>
</dbReference>
<protein>
    <recommendedName>
        <fullName evidence="4">GST N-terminal domain-containing protein</fullName>
    </recommendedName>
</protein>
<evidence type="ECO:0008006" key="4">
    <source>
        <dbReference type="Google" id="ProtNLM"/>
    </source>
</evidence>
<feature type="domain" description="GST C-terminal" evidence="2">
    <location>
        <begin position="83"/>
        <end position="208"/>
    </location>
</feature>
<proteinExistence type="predicted"/>
<sequence length="233" mass="26119">MKLYTGDLSPYSAKVRMQIYAMGIEDDIKFDLPVQFMMGKMSEVSPIGRIPVLETEQGLIPESEVIAEYLDELYPDRALLGETPKLRADARVISKIADTYLMNNIFLSLSQLNKETRVEAVLDLLLGQVQRGIGALEQHIGKGDYAVGQLLTRADCSLTPALWMCTSTIPRLGIDNPIQPGSRVADYWQKIQKNKYAQRILGEMNRGLQARLDGTERRMAEQAIASARDTNRN</sequence>
<evidence type="ECO:0000313" key="3">
    <source>
        <dbReference type="EMBL" id="SVC86924.1"/>
    </source>
</evidence>
<dbReference type="EMBL" id="UINC01115699">
    <property type="protein sequence ID" value="SVC86924.1"/>
    <property type="molecule type" value="Genomic_DNA"/>
</dbReference>
<dbReference type="InterPro" id="IPR004046">
    <property type="entry name" value="GST_C"/>
</dbReference>
<evidence type="ECO:0000259" key="1">
    <source>
        <dbReference type="PROSITE" id="PS50404"/>
    </source>
</evidence>
<dbReference type="PROSITE" id="PS50405">
    <property type="entry name" value="GST_CTER"/>
    <property type="match status" value="1"/>
</dbReference>
<dbReference type="Pfam" id="PF13417">
    <property type="entry name" value="GST_N_3"/>
    <property type="match status" value="1"/>
</dbReference>
<dbReference type="SFLD" id="SFLDS00019">
    <property type="entry name" value="Glutathione_Transferase_(cytos"/>
    <property type="match status" value="1"/>
</dbReference>
<feature type="domain" description="GST N-terminal" evidence="1">
    <location>
        <begin position="1"/>
        <end position="78"/>
    </location>
</feature>
<name>A0A382QN41_9ZZZZ</name>
<dbReference type="PROSITE" id="PS50404">
    <property type="entry name" value="GST_NTER"/>
    <property type="match status" value="1"/>
</dbReference>
<organism evidence="3">
    <name type="scientific">marine metagenome</name>
    <dbReference type="NCBI Taxonomy" id="408172"/>
    <lineage>
        <taxon>unclassified sequences</taxon>
        <taxon>metagenomes</taxon>
        <taxon>ecological metagenomes</taxon>
    </lineage>
</organism>
<dbReference type="CDD" id="cd00299">
    <property type="entry name" value="GST_C_family"/>
    <property type="match status" value="1"/>
</dbReference>
<dbReference type="InterPro" id="IPR004045">
    <property type="entry name" value="Glutathione_S-Trfase_N"/>
</dbReference>
<dbReference type="GO" id="GO:0005737">
    <property type="term" value="C:cytoplasm"/>
    <property type="evidence" value="ECO:0007669"/>
    <property type="project" value="TreeGrafter"/>
</dbReference>
<dbReference type="InterPro" id="IPR036249">
    <property type="entry name" value="Thioredoxin-like_sf"/>
</dbReference>
<dbReference type="AlphaFoldDB" id="A0A382QN41"/>
<dbReference type="InterPro" id="IPR010987">
    <property type="entry name" value="Glutathione-S-Trfase_C-like"/>
</dbReference>
<dbReference type="Gene3D" id="3.40.30.10">
    <property type="entry name" value="Glutaredoxin"/>
    <property type="match status" value="1"/>
</dbReference>